<sequence>MAEPAHFEQIHAQSQPAWRSVDPSPPEGLYPAERGAQEATDALAPGVRLCIAGQVTERVADEGHVGTGRLLQYSQTEQEALRVCPPSFDRPQDPVSASEESTITDAEAGSGITTQARTGNGSGITIGGRDPHTETTDERAPSSRARSSSSPLAINVDPDPTRADKGDTSRVSAEFEEQDTGGDSTWEDEPDGTSGDRDLSSTA</sequence>
<accession>J0WNY6</accession>
<reference evidence="3" key="1">
    <citation type="journal article" date="2012" name="Science">
        <title>The Paleozoic origin of enzymatic lignin decomposition reconstructed from 31 fungal genomes.</title>
        <authorList>
            <person name="Floudas D."/>
            <person name="Binder M."/>
            <person name="Riley R."/>
            <person name="Barry K."/>
            <person name="Blanchette R.A."/>
            <person name="Henrissat B."/>
            <person name="Martinez A.T."/>
            <person name="Otillar R."/>
            <person name="Spatafora J.W."/>
            <person name="Yadav J.S."/>
            <person name="Aerts A."/>
            <person name="Benoit I."/>
            <person name="Boyd A."/>
            <person name="Carlson A."/>
            <person name="Copeland A."/>
            <person name="Coutinho P.M."/>
            <person name="de Vries R.P."/>
            <person name="Ferreira P."/>
            <person name="Findley K."/>
            <person name="Foster B."/>
            <person name="Gaskell J."/>
            <person name="Glotzer D."/>
            <person name="Gorecki P."/>
            <person name="Heitman J."/>
            <person name="Hesse C."/>
            <person name="Hori C."/>
            <person name="Igarashi K."/>
            <person name="Jurgens J.A."/>
            <person name="Kallen N."/>
            <person name="Kersten P."/>
            <person name="Kohler A."/>
            <person name="Kuees U."/>
            <person name="Kumar T.K.A."/>
            <person name="Kuo A."/>
            <person name="LaButti K."/>
            <person name="Larrondo L.F."/>
            <person name="Lindquist E."/>
            <person name="Ling A."/>
            <person name="Lombard V."/>
            <person name="Lucas S."/>
            <person name="Lundell T."/>
            <person name="Martin R."/>
            <person name="McLaughlin D.J."/>
            <person name="Morgenstern I."/>
            <person name="Morin E."/>
            <person name="Murat C."/>
            <person name="Nagy L.G."/>
            <person name="Nolan M."/>
            <person name="Ohm R.A."/>
            <person name="Patyshakuliyeva A."/>
            <person name="Rokas A."/>
            <person name="Ruiz-Duenas F.J."/>
            <person name="Sabat G."/>
            <person name="Salamov A."/>
            <person name="Samejima M."/>
            <person name="Schmutz J."/>
            <person name="Slot J.C."/>
            <person name="St John F."/>
            <person name="Stenlid J."/>
            <person name="Sun H."/>
            <person name="Sun S."/>
            <person name="Syed K."/>
            <person name="Tsang A."/>
            <person name="Wiebenga A."/>
            <person name="Young D."/>
            <person name="Pisabarro A."/>
            <person name="Eastwood D.C."/>
            <person name="Martin F."/>
            <person name="Cullen D."/>
            <person name="Grigoriev I.V."/>
            <person name="Hibbett D.S."/>
        </authorList>
    </citation>
    <scope>NUCLEOTIDE SEQUENCE [LARGE SCALE GENOMIC DNA]</scope>
    <source>
        <strain evidence="3">TFB10046</strain>
    </source>
</reference>
<evidence type="ECO:0000256" key="1">
    <source>
        <dbReference type="SAM" id="MobiDB-lite"/>
    </source>
</evidence>
<gene>
    <name evidence="2" type="ORF">AURDEDRAFT_176843</name>
</gene>
<dbReference type="AlphaFoldDB" id="J0WNY6"/>
<feature type="compositionally biased region" description="Basic and acidic residues" evidence="1">
    <location>
        <begin position="194"/>
        <end position="203"/>
    </location>
</feature>
<keyword evidence="3" id="KW-1185">Reference proteome</keyword>
<dbReference type="InParanoid" id="J0WNY6"/>
<feature type="compositionally biased region" description="Low complexity" evidence="1">
    <location>
        <begin position="142"/>
        <end position="151"/>
    </location>
</feature>
<feature type="region of interest" description="Disordered" evidence="1">
    <location>
        <begin position="1"/>
        <end position="37"/>
    </location>
</feature>
<feature type="compositionally biased region" description="Basic and acidic residues" evidence="1">
    <location>
        <begin position="159"/>
        <end position="168"/>
    </location>
</feature>
<organism evidence="2 3">
    <name type="scientific">Auricularia subglabra (strain TFB-10046 / SS5)</name>
    <name type="common">White-rot fungus</name>
    <name type="synonym">Auricularia delicata (strain TFB10046)</name>
    <dbReference type="NCBI Taxonomy" id="717982"/>
    <lineage>
        <taxon>Eukaryota</taxon>
        <taxon>Fungi</taxon>
        <taxon>Dikarya</taxon>
        <taxon>Basidiomycota</taxon>
        <taxon>Agaricomycotina</taxon>
        <taxon>Agaricomycetes</taxon>
        <taxon>Auriculariales</taxon>
        <taxon>Auriculariaceae</taxon>
        <taxon>Auricularia</taxon>
    </lineage>
</organism>
<feature type="region of interest" description="Disordered" evidence="1">
    <location>
        <begin position="84"/>
        <end position="203"/>
    </location>
</feature>
<protein>
    <submittedName>
        <fullName evidence="2">Uncharacterized protein</fullName>
    </submittedName>
</protein>
<dbReference type="EMBL" id="JH688001">
    <property type="protein sequence ID" value="EJD34107.1"/>
    <property type="molecule type" value="Genomic_DNA"/>
</dbReference>
<proteinExistence type="predicted"/>
<evidence type="ECO:0000313" key="3">
    <source>
        <dbReference type="Proteomes" id="UP000006514"/>
    </source>
</evidence>
<dbReference type="KEGG" id="adl:AURDEDRAFT_176843"/>
<evidence type="ECO:0000313" key="2">
    <source>
        <dbReference type="EMBL" id="EJD34107.1"/>
    </source>
</evidence>
<feature type="compositionally biased region" description="Acidic residues" evidence="1">
    <location>
        <begin position="174"/>
        <end position="191"/>
    </location>
</feature>
<dbReference type="Proteomes" id="UP000006514">
    <property type="component" value="Unassembled WGS sequence"/>
</dbReference>
<name>J0WNY6_AURST</name>
<feature type="compositionally biased region" description="Basic and acidic residues" evidence="1">
    <location>
        <begin position="129"/>
        <end position="141"/>
    </location>
</feature>